<keyword evidence="4" id="KW-0645">Protease</keyword>
<dbReference type="PANTHER" id="PTHR30023">
    <property type="entry name" value="D-ALANYL-D-ALANINE CARBOXYPEPTIDASE"/>
    <property type="match status" value="1"/>
</dbReference>
<dbReference type="KEGG" id="xfh:XFHB_07310"/>
<dbReference type="PROSITE" id="PS51257">
    <property type="entry name" value="PROKAR_LIPOPROTEIN"/>
    <property type="match status" value="1"/>
</dbReference>
<dbReference type="Pfam" id="PF02113">
    <property type="entry name" value="Peptidase_S13"/>
    <property type="match status" value="1"/>
</dbReference>
<evidence type="ECO:0000256" key="2">
    <source>
        <dbReference type="ARBA" id="ARBA00022801"/>
    </source>
</evidence>
<dbReference type="NCBIfam" id="TIGR00666">
    <property type="entry name" value="PBP4"/>
    <property type="match status" value="1"/>
</dbReference>
<dbReference type="EC" id="3.4.16.4" evidence="4"/>
<dbReference type="EMBL" id="CP009885">
    <property type="protein sequence ID" value="ALR07742.2"/>
    <property type="molecule type" value="Genomic_DNA"/>
</dbReference>
<sequence>MLIKGMKYILISMVVFVFVGCGTFCHIKDQTSKKSDASSISRWSLASRLDKIILSNKSTVGSLVALTVRDGKTGDVLYARNTGSRTFPASNLKLVTLYSAFSVLGSDYKFETILMTDGTQKKGHLSGNLYLKEIGDPTLSADDYDKLANDLAARGIRKIDGNLVLDDTSFDSIALCLGWMIDDEDKYFEAQISALTFSPNADFNAGAVIIDVSAARTGNSTTEITVLPRNNVVKMINRVVNGNTSAITVSRARGSNDIYVSGTVKAGDSIQELCSVWMPSLIVSDIFQSALKRHGIEVASHAVVGQATPMQALMLVRRQSAPLESLVIPLMKLSNNTMAEIFLKSIGRKSLNQGSASAGIQATLGVLAMDGINSESLVQVDGSDLSRYNLIASRILTDILLAARKKPWFAAFYASLPVAGQPDRLIGGTLRNRMRGTAAEGKVIAKTGSLTGISSLSGYVTAADEYPLVFSILLNNLIISADQTEDTLAETLASCRCGF</sequence>
<evidence type="ECO:0000313" key="5">
    <source>
        <dbReference type="Proteomes" id="UP000196980"/>
    </source>
</evidence>
<dbReference type="AlphaFoldDB" id="A0ABC8AGX4"/>
<organism evidence="4 5">
    <name type="scientific">Xylella fastidiosa</name>
    <dbReference type="NCBI Taxonomy" id="2371"/>
    <lineage>
        <taxon>Bacteria</taxon>
        <taxon>Pseudomonadati</taxon>
        <taxon>Pseudomonadota</taxon>
        <taxon>Gammaproteobacteria</taxon>
        <taxon>Lysobacterales</taxon>
        <taxon>Lysobacteraceae</taxon>
        <taxon>Xylella</taxon>
    </lineage>
</organism>
<dbReference type="RefSeq" id="WP_088578149.1">
    <property type="nucleotide sequence ID" value="NZ_CP009885.1"/>
</dbReference>
<gene>
    <name evidence="4" type="primary">dacB</name>
    <name evidence="3" type="ORF">XFHB_07310</name>
    <name evidence="4" type="ORF">XFHB_07845</name>
</gene>
<dbReference type="PANTHER" id="PTHR30023:SF0">
    <property type="entry name" value="PENICILLIN-SENSITIVE CARBOXYPEPTIDASE A"/>
    <property type="match status" value="1"/>
</dbReference>
<dbReference type="KEGG" id="xfh:XFHB_07845"/>
<dbReference type="Proteomes" id="UP000196980">
    <property type="component" value="Chromosome"/>
</dbReference>
<keyword evidence="4" id="KW-0121">Carboxypeptidase</keyword>
<comment type="similarity">
    <text evidence="1">Belongs to the peptidase S13 family.</text>
</comment>
<dbReference type="GO" id="GO:0009002">
    <property type="term" value="F:serine-type D-Ala-D-Ala carboxypeptidase activity"/>
    <property type="evidence" value="ECO:0007669"/>
    <property type="project" value="UniProtKB-EC"/>
</dbReference>
<dbReference type="Gene3D" id="3.40.710.10">
    <property type="entry name" value="DD-peptidase/beta-lactamase superfamily"/>
    <property type="match status" value="1"/>
</dbReference>
<evidence type="ECO:0000313" key="4">
    <source>
        <dbReference type="EMBL" id="ALR07752.2"/>
    </source>
</evidence>
<accession>A0ABC8AGX4</accession>
<dbReference type="SUPFAM" id="SSF56601">
    <property type="entry name" value="beta-lactamase/transpeptidase-like"/>
    <property type="match status" value="1"/>
</dbReference>
<dbReference type="EMBL" id="CP009885">
    <property type="protein sequence ID" value="ALR07752.2"/>
    <property type="molecule type" value="Genomic_DNA"/>
</dbReference>
<reference evidence="4" key="2">
    <citation type="journal article" date="2020" name="Phytopathology">
        <title>High-Quality Draft Genome Sequence Resources of Eight Xylella fastidiosa Strains Isolated from Citrus, Coffee, Plum, and Hibiscus in South America.</title>
        <authorList>
            <person name="Pierry P.M."/>
            <person name="de Santana W.O."/>
            <person name="Kitajima J.P."/>
            <person name="Martins-Junior J."/>
            <person name="Zaini P.A."/>
            <person name="Uceda-Campos G."/>
            <person name="Feitosa-Junior O.R."/>
            <person name="Pessoa P.I.S."/>
            <person name="Coletta-Filho H.D."/>
            <person name="de Souza A.A."/>
            <person name="Machado M.A."/>
            <person name="Gesteira A.D.S."/>
            <person name="Martins L.F."/>
            <person name="Amaral M.S."/>
            <person name="Beckedorff F.C."/>
            <person name="de Almeida L.G.P."/>
            <person name="de Vasconcelos A.T.R."/>
            <person name="Verjovski-Almeida S."/>
            <person name="Setubal J.C."/>
            <person name="da Silva A.M."/>
        </authorList>
    </citation>
    <scope>NUCLEOTIDE SEQUENCE</scope>
    <source>
        <strain evidence="4">Hib4</strain>
    </source>
</reference>
<protein>
    <submittedName>
        <fullName evidence="4">D-alanyl-D-alanine carboxypeptidase/D-alanyl-D-alanine-endopeptidase</fullName>
        <ecNumber evidence="4">3.4.16.4</ecNumber>
    </submittedName>
</protein>
<reference evidence="5" key="1">
    <citation type="submission" date="2014-11" db="EMBL/GenBank/DDBJ databases">
        <title>Xylella fastidiosa Hib4 Genome Sequencing.</title>
        <authorList>
            <person name="Pierry P.M."/>
            <person name="da Silva A.M."/>
        </authorList>
    </citation>
    <scope>NUCLEOTIDE SEQUENCE [LARGE SCALE GENOMIC DNA]</scope>
    <source>
        <strain evidence="5">Hib4</strain>
    </source>
</reference>
<name>A0ABC8AGX4_XYLFS</name>
<evidence type="ECO:0000313" key="3">
    <source>
        <dbReference type="EMBL" id="ALR07742.2"/>
    </source>
</evidence>
<keyword evidence="2 4" id="KW-0378">Hydrolase</keyword>
<dbReference type="Gene3D" id="3.50.80.20">
    <property type="entry name" value="D-Ala-D-Ala carboxypeptidase C, peptidase S13"/>
    <property type="match status" value="1"/>
</dbReference>
<evidence type="ECO:0000256" key="1">
    <source>
        <dbReference type="ARBA" id="ARBA00006096"/>
    </source>
</evidence>
<dbReference type="InterPro" id="IPR000667">
    <property type="entry name" value="Peptidase_S13"/>
</dbReference>
<dbReference type="PRINTS" id="PR00922">
    <property type="entry name" value="DADACBPTASE3"/>
</dbReference>
<dbReference type="InterPro" id="IPR012338">
    <property type="entry name" value="Beta-lactam/transpept-like"/>
</dbReference>
<proteinExistence type="inferred from homology"/>